<name>A0A1U9JW36_9HYPH</name>
<dbReference type="KEGG" id="thd:BHV28_13770"/>
<evidence type="ECO:0000259" key="1">
    <source>
        <dbReference type="Pfam" id="PF07486"/>
    </source>
</evidence>
<dbReference type="GO" id="GO:0016787">
    <property type="term" value="F:hydrolase activity"/>
    <property type="evidence" value="ECO:0007669"/>
    <property type="project" value="UniProtKB-KW"/>
</dbReference>
<protein>
    <submittedName>
        <fullName evidence="2">Cell wall hydrolase</fullName>
    </submittedName>
</protein>
<dbReference type="Proteomes" id="UP000188912">
    <property type="component" value="Chromosome"/>
</dbReference>
<dbReference type="STRING" id="1902579.BHV28_13770"/>
<reference evidence="2 3" key="1">
    <citation type="journal article" date="2010" name="Science">
        <title>Genomic comparison of the ants Camponotus floridanus and Harpegnathos saltator.</title>
        <authorList>
            <person name="Bonasio R."/>
            <person name="Zhang G."/>
            <person name="Ye C."/>
            <person name="Mutti N.S."/>
            <person name="Fang X."/>
            <person name="Qin N."/>
            <person name="Donahue G."/>
            <person name="Yang P."/>
            <person name="Li Q."/>
            <person name="Li C."/>
            <person name="Zhang P."/>
            <person name="Huang Z."/>
            <person name="Berger S.L."/>
            <person name="Reinberg D."/>
            <person name="Wang J."/>
            <person name="Liebig J."/>
        </authorList>
    </citation>
    <scope>NUCLEOTIDE SEQUENCE [LARGE SCALE GENOMIC DNA]</scope>
    <source>
        <strain evidence="2 3">Hsal</strain>
    </source>
</reference>
<keyword evidence="2" id="KW-0378">Hydrolase</keyword>
<evidence type="ECO:0000313" key="2">
    <source>
        <dbReference type="EMBL" id="AQS42060.1"/>
    </source>
</evidence>
<dbReference type="InterPro" id="IPR042047">
    <property type="entry name" value="SleB_dom1"/>
</dbReference>
<dbReference type="EMBL" id="CP017315">
    <property type="protein sequence ID" value="AQS42060.1"/>
    <property type="molecule type" value="Genomic_DNA"/>
</dbReference>
<dbReference type="AlphaFoldDB" id="A0A1U9JW36"/>
<organism evidence="2 3">
    <name type="scientific">Candidatus Tokpelaia hoelldobleri</name>
    <dbReference type="NCBI Taxonomy" id="1902579"/>
    <lineage>
        <taxon>Bacteria</taxon>
        <taxon>Pseudomonadati</taxon>
        <taxon>Pseudomonadota</taxon>
        <taxon>Alphaproteobacteria</taxon>
        <taxon>Hyphomicrobiales</taxon>
        <taxon>Candidatus Tokpelaia</taxon>
    </lineage>
</organism>
<gene>
    <name evidence="2" type="ORF">BHV28_13770</name>
</gene>
<evidence type="ECO:0000313" key="3">
    <source>
        <dbReference type="Proteomes" id="UP000188912"/>
    </source>
</evidence>
<sequence length="406" mass="44637">MVRLLSSRRVASRTSHDFACKRAASYHLPEGRYYEAPLVLKPERRNHALPLLLGLGLSCMAASSLQTQDAISGLVVNSTQIIIHGKSGHVTVVSDRMDTGGQPVQDSFITASLDEERINRPAKTTALQRSGQKSLPLFAMAEEKRSGPYEVAFPIGTGKNHGTVTALALSHKKNADIYKGHTVVAQLVAPQRYAPQPAKVPVPALLASVIAREKADVPALAYAPVEAALGRQTPFDSILREDKPAKRRFIPPIGKEDHAWAAAPLPASAFSAREQKCLAEAVYFEARGESLKGQAAVAQVVLNRVRNPAYPATVCGVVYQNVKWRNRCQFSFACDGKRHRVNEIRQWHTAQDIAKAVSNGQIWQAEVGSSTHYHAVYVKPRWSRTMVKTQKIGQHIFYRTRGGGWI</sequence>
<reference evidence="2 3" key="2">
    <citation type="journal article" date="2016" name="Sci. Rep.">
        <title>The genome of Rhizobiales bacteria in predatory ants reveals urease gene functions but no genes for nitrogen fixation.</title>
        <authorList>
            <person name="Neuvonen M.M."/>
            <person name="Tamarit D."/>
            <person name="Naslund K."/>
            <person name="Liebig J."/>
            <person name="Feldhaar H."/>
            <person name="Moran N.A."/>
            <person name="Guy L."/>
            <person name="Andersson S.G."/>
        </authorList>
    </citation>
    <scope>NUCLEOTIDE SEQUENCE [LARGE SCALE GENOMIC DNA]</scope>
    <source>
        <strain evidence="2 3">Hsal</strain>
    </source>
</reference>
<accession>A0A1U9JW36</accession>
<proteinExistence type="predicted"/>
<feature type="domain" description="Cell wall hydrolase SleB" evidence="1">
    <location>
        <begin position="288"/>
        <end position="398"/>
    </location>
</feature>
<dbReference type="Gene3D" id="1.10.10.2520">
    <property type="entry name" value="Cell wall hydrolase SleB, domain 1"/>
    <property type="match status" value="1"/>
</dbReference>
<keyword evidence="3" id="KW-1185">Reference proteome</keyword>
<dbReference type="InterPro" id="IPR011105">
    <property type="entry name" value="Cell_wall_hydrolase_SleB"/>
</dbReference>
<dbReference type="Pfam" id="PF07486">
    <property type="entry name" value="Hydrolase_2"/>
    <property type="match status" value="1"/>
</dbReference>